<dbReference type="SUPFAM" id="SSF51004">
    <property type="entry name" value="C-terminal (heme d1) domain of cytochrome cd1-nitrite reductase"/>
    <property type="match status" value="1"/>
</dbReference>
<feature type="compositionally biased region" description="Basic and acidic residues" evidence="1">
    <location>
        <begin position="595"/>
        <end position="605"/>
    </location>
</feature>
<dbReference type="RefSeq" id="WP_283754672.1">
    <property type="nucleotide sequence ID" value="NZ_JAQOSP010000103.1"/>
</dbReference>
<dbReference type="InterPro" id="IPR011048">
    <property type="entry name" value="Haem_d1_sf"/>
</dbReference>
<dbReference type="Pfam" id="PF22494">
    <property type="entry name" value="choice_anch_I"/>
    <property type="match status" value="1"/>
</dbReference>
<comment type="caution">
    <text evidence="3">The sequence shown here is derived from an EMBL/GenBank/DDBJ whole genome shotgun (WGS) entry which is preliminary data.</text>
</comment>
<evidence type="ECO:0000259" key="2">
    <source>
        <dbReference type="Pfam" id="PF22494"/>
    </source>
</evidence>
<organism evidence="3 4">
    <name type="scientific">Roseofilum acuticapitatum BLCC-M154</name>
    <dbReference type="NCBI Taxonomy" id="3022444"/>
    <lineage>
        <taxon>Bacteria</taxon>
        <taxon>Bacillati</taxon>
        <taxon>Cyanobacteriota</taxon>
        <taxon>Cyanophyceae</taxon>
        <taxon>Desertifilales</taxon>
        <taxon>Desertifilaceae</taxon>
        <taxon>Roseofilum</taxon>
        <taxon>Roseofilum acuticapitatum</taxon>
    </lineage>
</organism>
<evidence type="ECO:0000313" key="3">
    <source>
        <dbReference type="EMBL" id="MDJ1170917.1"/>
    </source>
</evidence>
<dbReference type="Pfam" id="PF00353">
    <property type="entry name" value="HemolysinCabind"/>
    <property type="match status" value="4"/>
</dbReference>
<reference evidence="3 4" key="1">
    <citation type="submission" date="2023-01" db="EMBL/GenBank/DDBJ databases">
        <title>Novel diversity within Roseofilum (Cyanobacteria; Desertifilaceae) from marine benthic mats with descriptions of four novel species.</title>
        <authorList>
            <person name="Wang Y."/>
            <person name="Berthold D.E."/>
            <person name="Hu J."/>
            <person name="Lefler F.W."/>
            <person name="Laughinghouse H.D. IV."/>
        </authorList>
    </citation>
    <scope>NUCLEOTIDE SEQUENCE [LARGE SCALE GENOMIC DNA]</scope>
    <source>
        <strain evidence="3 4">BLCC-M154</strain>
    </source>
</reference>
<dbReference type="PROSITE" id="PS00330">
    <property type="entry name" value="HEMOLYSIN_CALCIUM"/>
    <property type="match status" value="2"/>
</dbReference>
<dbReference type="Gene3D" id="2.130.10.10">
    <property type="entry name" value="YVTN repeat-like/Quinoprotein amine dehydrogenase"/>
    <property type="match status" value="1"/>
</dbReference>
<feature type="region of interest" description="Disordered" evidence="1">
    <location>
        <begin position="556"/>
        <end position="632"/>
    </location>
</feature>
<protein>
    <submittedName>
        <fullName evidence="3">Choice-of-anchor I family protein</fullName>
    </submittedName>
</protein>
<dbReference type="SUPFAM" id="SSF51120">
    <property type="entry name" value="beta-Roll"/>
    <property type="match status" value="2"/>
</dbReference>
<proteinExistence type="predicted"/>
<dbReference type="Gene3D" id="2.150.10.10">
    <property type="entry name" value="Serralysin-like metalloprotease, C-terminal"/>
    <property type="match status" value="3"/>
</dbReference>
<dbReference type="InterPro" id="IPR018511">
    <property type="entry name" value="Hemolysin-typ_Ca-bd_CS"/>
</dbReference>
<gene>
    <name evidence="3" type="ORF">PMG71_15925</name>
</gene>
<dbReference type="Proteomes" id="UP001235303">
    <property type="component" value="Unassembled WGS sequence"/>
</dbReference>
<sequence>MAIELKEIGRYSSGVIDESAAEIVAHDPGTQRLFVVNAQKAAVDVLNISDPRTPTLLSTLNVNTIGAAANSVAVANGVVAVAVENADKVNPGAVAFFDPNGNFLKSVTVGALPDMVTFTPDGRKVLVANEGEPGNTDPEGSISIIDISGGVASATVQTAAFTAFNGQEANLRNQGVRIFPNKTVAEDMEPEYIAVSPDGSTAFVTLQENNAIAKVNIASATVESILPLGLKDHSLSGNRLDASDRDNKINLQNWPVFGMYMPDSIASFVANGQTYYVTANEGDDRGEDKRIKDLTLDPTAFPNAAELQKDEQIGRLGVSTVDGDTDNDGDTDRLFAYGARSFSIWNSSGTLIYDSGDDFGRITAEQVPTLFNSESELDNGNIVTTFDARSDNKGAEPEAIATGVIDGKSYAFIGLERIGGIMVYDVSNPTAPSFVQYIKPNGIDIAPEGLEFIPAADSPNKTPLLAVGNEFSGTTTLYEITQVPPPNLPAPAPAPSPSGEPTAPPSSTPSPTPTPSTGIVVEVAGQFQGTMGNDIFAGTASSNVIFGLDGNDQINAGAGDDTTNGNRGDDTVNGGTGNDMCNGGQGDDQVNCGDGNDRGEGDRGNDIVNGDAGQDQLTGGEGNDAIDGGVDNDAIFGGQGNDLINGGTGDDVISGDFGIDTLIGGAGNDLFVLRTSTAATTAAQADVILDYRPGDTIGLAGGITPNDLTFRVDNGNTIIQVTRNGVTSILGVVNGVAPTQLTFATASIQVNRAGYISVTSNLFVGGSISGQELAVGATAFASVDFTNSLTLV</sequence>
<dbReference type="PRINTS" id="PR00313">
    <property type="entry name" value="CABNDNGRPT"/>
</dbReference>
<dbReference type="EMBL" id="JAQOSP010000103">
    <property type="protein sequence ID" value="MDJ1170917.1"/>
    <property type="molecule type" value="Genomic_DNA"/>
</dbReference>
<dbReference type="PANTHER" id="PTHR46928">
    <property type="entry name" value="MESENCHYME-SPECIFIC CELL SURFACE GLYCOPROTEIN"/>
    <property type="match status" value="1"/>
</dbReference>
<dbReference type="InterPro" id="IPR001343">
    <property type="entry name" value="Hemolysn_Ca-bd"/>
</dbReference>
<evidence type="ECO:0000313" key="4">
    <source>
        <dbReference type="Proteomes" id="UP001235303"/>
    </source>
</evidence>
<evidence type="ECO:0000256" key="1">
    <source>
        <dbReference type="SAM" id="MobiDB-lite"/>
    </source>
</evidence>
<accession>A0ABT7AWG7</accession>
<name>A0ABT7AWG7_9CYAN</name>
<dbReference type="PANTHER" id="PTHR46928:SF1">
    <property type="entry name" value="MESENCHYME-SPECIFIC CELL SURFACE GLYCOPROTEIN"/>
    <property type="match status" value="1"/>
</dbReference>
<keyword evidence="4" id="KW-1185">Reference proteome</keyword>
<dbReference type="InterPro" id="IPR052956">
    <property type="entry name" value="Mesenchyme-surface_protein"/>
</dbReference>
<feature type="compositionally biased region" description="Low complexity" evidence="1">
    <location>
        <begin position="557"/>
        <end position="566"/>
    </location>
</feature>
<dbReference type="NCBIfam" id="NF038117">
    <property type="entry name" value="choice_anch_I"/>
    <property type="match status" value="1"/>
</dbReference>
<dbReference type="InterPro" id="IPR055188">
    <property type="entry name" value="Choice_anch_I"/>
</dbReference>
<dbReference type="InterPro" id="IPR011049">
    <property type="entry name" value="Serralysin-like_metalloprot_C"/>
</dbReference>
<feature type="compositionally biased region" description="Pro residues" evidence="1">
    <location>
        <begin position="483"/>
        <end position="514"/>
    </location>
</feature>
<feature type="domain" description="Choice-of-anchor I" evidence="2">
    <location>
        <begin position="12"/>
        <end position="480"/>
    </location>
</feature>
<feature type="region of interest" description="Disordered" evidence="1">
    <location>
        <begin position="480"/>
        <end position="518"/>
    </location>
</feature>
<dbReference type="InterPro" id="IPR015943">
    <property type="entry name" value="WD40/YVTN_repeat-like_dom_sf"/>
</dbReference>